<name>A0A0R2FST2_9LACO</name>
<evidence type="ECO:0000256" key="8">
    <source>
        <dbReference type="RuleBase" id="RU363032"/>
    </source>
</evidence>
<dbReference type="Pfam" id="PF00528">
    <property type="entry name" value="BPD_transp_1"/>
    <property type="match status" value="1"/>
</dbReference>
<evidence type="ECO:0000256" key="3">
    <source>
        <dbReference type="ARBA" id="ARBA00022475"/>
    </source>
</evidence>
<dbReference type="STRING" id="81857.IV38_GL001641"/>
<dbReference type="PANTHER" id="PTHR30614:SF7">
    <property type="entry name" value="GLUTAMINE ABC TRANSPORTER PERMEASE PROTEIN GLNM-RELATED"/>
    <property type="match status" value="1"/>
</dbReference>
<keyword evidence="12" id="KW-1185">Reference proteome</keyword>
<gene>
    <name evidence="10" type="ORF">IV38_GL001641</name>
    <name evidence="11" type="ORF">IV40_GL001574</name>
</gene>
<sequence>MSMFIHFWPQLLEGLKITLGSSLIALVGSLILGTLFALLEISHNRVLHLIGRIYVEFFRNIPLLIIALFFYVIVPLFAAKLSGFTAGTLALTIYTSSFIAETVRAGIQSVDPGQMEAARANGMTYIQAMRYIVLPQAVKLVIPPLGNQFVNLVKNSSVLAFVAGFDLMYEGNLIAAQTFDTFGAYIVVGVFYLILTLPLSYFMQYLEKKWNAGSGEREASALANE</sequence>
<dbReference type="PANTHER" id="PTHR30614">
    <property type="entry name" value="MEMBRANE COMPONENT OF AMINO ACID ABC TRANSPORTER"/>
    <property type="match status" value="1"/>
</dbReference>
<dbReference type="GO" id="GO:0043190">
    <property type="term" value="C:ATP-binding cassette (ABC) transporter complex"/>
    <property type="evidence" value="ECO:0007669"/>
    <property type="project" value="InterPro"/>
</dbReference>
<evidence type="ECO:0000313" key="13">
    <source>
        <dbReference type="Proteomes" id="UP000051751"/>
    </source>
</evidence>
<keyword evidence="4 8" id="KW-0812">Transmembrane</keyword>
<dbReference type="FunFam" id="1.10.3720.10:FF:000033">
    <property type="entry name" value="Polar amino acid ABC transporter permease"/>
    <property type="match status" value="1"/>
</dbReference>
<dbReference type="RefSeq" id="WP_057770073.1">
    <property type="nucleotide sequence ID" value="NZ_JQAT01000004.1"/>
</dbReference>
<dbReference type="InterPro" id="IPR043429">
    <property type="entry name" value="ArtM/GltK/GlnP/TcyL/YhdX-like"/>
</dbReference>
<feature type="domain" description="ABC transmembrane type-1" evidence="9">
    <location>
        <begin position="15"/>
        <end position="203"/>
    </location>
</feature>
<comment type="caution">
    <text evidence="10">The sequence shown here is derived from an EMBL/GenBank/DDBJ whole genome shotgun (WGS) entry which is preliminary data.</text>
</comment>
<evidence type="ECO:0000256" key="6">
    <source>
        <dbReference type="ARBA" id="ARBA00022989"/>
    </source>
</evidence>
<dbReference type="PATRIC" id="fig|81857.3.peg.1652"/>
<evidence type="ECO:0000256" key="2">
    <source>
        <dbReference type="ARBA" id="ARBA00022448"/>
    </source>
</evidence>
<proteinExistence type="inferred from homology"/>
<dbReference type="NCBIfam" id="TIGR01726">
    <property type="entry name" value="HEQRo_perm_3TM"/>
    <property type="match status" value="1"/>
</dbReference>
<dbReference type="OrthoDB" id="9787841at2"/>
<dbReference type="CDD" id="cd06261">
    <property type="entry name" value="TM_PBP2"/>
    <property type="match status" value="1"/>
</dbReference>
<dbReference type="InterPro" id="IPR000515">
    <property type="entry name" value="MetI-like"/>
</dbReference>
<keyword evidence="5" id="KW-0029">Amino-acid transport</keyword>
<evidence type="ECO:0000256" key="4">
    <source>
        <dbReference type="ARBA" id="ARBA00022692"/>
    </source>
</evidence>
<keyword evidence="3" id="KW-1003">Cell membrane</keyword>
<dbReference type="GO" id="GO:0022857">
    <property type="term" value="F:transmembrane transporter activity"/>
    <property type="evidence" value="ECO:0007669"/>
    <property type="project" value="InterPro"/>
</dbReference>
<dbReference type="GO" id="GO:0006865">
    <property type="term" value="P:amino acid transport"/>
    <property type="evidence" value="ECO:0007669"/>
    <property type="project" value="UniProtKB-KW"/>
</dbReference>
<feature type="transmembrane region" description="Helical" evidence="8">
    <location>
        <begin position="60"/>
        <end position="79"/>
    </location>
</feature>
<dbReference type="InterPro" id="IPR035906">
    <property type="entry name" value="MetI-like_sf"/>
</dbReference>
<evidence type="ECO:0000256" key="1">
    <source>
        <dbReference type="ARBA" id="ARBA00004651"/>
    </source>
</evidence>
<dbReference type="PROSITE" id="PS50928">
    <property type="entry name" value="ABC_TM1"/>
    <property type="match status" value="1"/>
</dbReference>
<evidence type="ECO:0000256" key="5">
    <source>
        <dbReference type="ARBA" id="ARBA00022970"/>
    </source>
</evidence>
<evidence type="ECO:0000313" key="11">
    <source>
        <dbReference type="EMBL" id="KRN30936.1"/>
    </source>
</evidence>
<dbReference type="Proteomes" id="UP000051645">
    <property type="component" value="Unassembled WGS sequence"/>
</dbReference>
<dbReference type="Gene3D" id="1.10.3720.10">
    <property type="entry name" value="MetI-like"/>
    <property type="match status" value="1"/>
</dbReference>
<keyword evidence="6 8" id="KW-1133">Transmembrane helix</keyword>
<organism evidence="10 13">
    <name type="scientific">Lactobacillus selangorensis</name>
    <dbReference type="NCBI Taxonomy" id="81857"/>
    <lineage>
        <taxon>Bacteria</taxon>
        <taxon>Bacillati</taxon>
        <taxon>Bacillota</taxon>
        <taxon>Bacilli</taxon>
        <taxon>Lactobacillales</taxon>
        <taxon>Lactobacillaceae</taxon>
        <taxon>Lactobacillus</taxon>
    </lineage>
</organism>
<evidence type="ECO:0000259" key="9">
    <source>
        <dbReference type="PROSITE" id="PS50928"/>
    </source>
</evidence>
<evidence type="ECO:0000313" key="12">
    <source>
        <dbReference type="Proteomes" id="UP000051645"/>
    </source>
</evidence>
<comment type="subcellular location">
    <subcellularLocation>
        <location evidence="1 8">Cell membrane</location>
        <topology evidence="1 8">Multi-pass membrane protein</topology>
    </subcellularLocation>
</comment>
<evidence type="ECO:0000313" key="10">
    <source>
        <dbReference type="EMBL" id="KRN28188.1"/>
    </source>
</evidence>
<dbReference type="EMBL" id="JQAT01000004">
    <property type="protein sequence ID" value="KRN28188.1"/>
    <property type="molecule type" value="Genomic_DNA"/>
</dbReference>
<feature type="transmembrane region" description="Helical" evidence="8">
    <location>
        <begin position="20"/>
        <end position="39"/>
    </location>
</feature>
<keyword evidence="7 8" id="KW-0472">Membrane</keyword>
<feature type="transmembrane region" description="Helical" evidence="8">
    <location>
        <begin position="182"/>
        <end position="202"/>
    </location>
</feature>
<reference evidence="12 13" key="1">
    <citation type="journal article" date="2015" name="Genome Announc.">
        <title>Expanding the biotechnology potential of lactobacilli through comparative genomics of 213 strains and associated genera.</title>
        <authorList>
            <person name="Sun Z."/>
            <person name="Harris H.M."/>
            <person name="McCann A."/>
            <person name="Guo C."/>
            <person name="Argimon S."/>
            <person name="Zhang W."/>
            <person name="Yang X."/>
            <person name="Jeffery I.B."/>
            <person name="Cooney J.C."/>
            <person name="Kagawa T.F."/>
            <person name="Liu W."/>
            <person name="Song Y."/>
            <person name="Salvetti E."/>
            <person name="Wrobel A."/>
            <person name="Rasinkangas P."/>
            <person name="Parkhill J."/>
            <person name="Rea M.C."/>
            <person name="O'Sullivan O."/>
            <person name="Ritari J."/>
            <person name="Douillard F.P."/>
            <person name="Paul Ross R."/>
            <person name="Yang R."/>
            <person name="Briner A.E."/>
            <person name="Felis G.E."/>
            <person name="de Vos W.M."/>
            <person name="Barrangou R."/>
            <person name="Klaenhammer T.R."/>
            <person name="Caufield P.W."/>
            <person name="Cui Y."/>
            <person name="Zhang H."/>
            <person name="O'Toole P.W."/>
        </authorList>
    </citation>
    <scope>NUCLEOTIDE SEQUENCE [LARGE SCALE GENOMIC DNA]</scope>
    <source>
        <strain evidence="10 13">ATCC BAA-66</strain>
        <strain evidence="11 12">DSM 13344</strain>
    </source>
</reference>
<evidence type="ECO:0000256" key="7">
    <source>
        <dbReference type="ARBA" id="ARBA00023136"/>
    </source>
</evidence>
<dbReference type="InterPro" id="IPR010065">
    <property type="entry name" value="AA_ABC_transptr_permease_3TM"/>
</dbReference>
<dbReference type="SUPFAM" id="SSF161098">
    <property type="entry name" value="MetI-like"/>
    <property type="match status" value="1"/>
</dbReference>
<keyword evidence="2 8" id="KW-0813">Transport</keyword>
<dbReference type="EMBL" id="JQAZ01000005">
    <property type="protein sequence ID" value="KRN30936.1"/>
    <property type="molecule type" value="Genomic_DNA"/>
</dbReference>
<comment type="similarity">
    <text evidence="8">Belongs to the binding-protein-dependent transport system permease family.</text>
</comment>
<protein>
    <submittedName>
        <fullName evidence="10">Glutamine ABC superfamily ATP binding cassette transporter, permease protein</fullName>
    </submittedName>
</protein>
<dbReference type="Proteomes" id="UP000051751">
    <property type="component" value="Unassembled WGS sequence"/>
</dbReference>
<dbReference type="AlphaFoldDB" id="A0A0R2FST2"/>
<accession>A0A0R2FST2</accession>